<keyword evidence="5" id="KW-1185">Reference proteome</keyword>
<feature type="compositionally biased region" description="Polar residues" evidence="1">
    <location>
        <begin position="19"/>
        <end position="28"/>
    </location>
</feature>
<dbReference type="RefSeq" id="WP_160766414.1">
    <property type="nucleotide sequence ID" value="NZ_JAUSWK010000002.1"/>
</dbReference>
<reference evidence="3 4" key="1">
    <citation type="submission" date="2019-12" db="EMBL/GenBank/DDBJ databases">
        <title>Genomic-based taxomic classification of the family Erythrobacteraceae.</title>
        <authorList>
            <person name="Xu L."/>
        </authorList>
    </citation>
    <scope>NUCLEOTIDE SEQUENCE [LARGE SCALE GENOMIC DNA]</scope>
    <source>
        <strain evidence="3 4">CGMCC 1.8703</strain>
    </source>
</reference>
<dbReference type="Proteomes" id="UP001238601">
    <property type="component" value="Unassembled WGS sequence"/>
</dbReference>
<reference evidence="2 5" key="2">
    <citation type="submission" date="2023-07" db="EMBL/GenBank/DDBJ databases">
        <title>Genomic Encyclopedia of Type Strains, Phase IV (KMG-IV): sequencing the most valuable type-strain genomes for metagenomic binning, comparative biology and taxonomic classification.</title>
        <authorList>
            <person name="Goeker M."/>
        </authorList>
    </citation>
    <scope>NUCLEOTIDE SEQUENCE [LARGE SCALE GENOMIC DNA]</scope>
    <source>
        <strain evidence="2 5">DSM 14432</strain>
    </source>
</reference>
<dbReference type="AlphaFoldDB" id="A0A6I4U8C8"/>
<evidence type="ECO:0000313" key="3">
    <source>
        <dbReference type="EMBL" id="MXP35210.1"/>
    </source>
</evidence>
<evidence type="ECO:0000313" key="4">
    <source>
        <dbReference type="Proteomes" id="UP000439914"/>
    </source>
</evidence>
<accession>A0A6I4U8C8</accession>
<dbReference type="EMBL" id="WTYG01000001">
    <property type="protein sequence ID" value="MXP35210.1"/>
    <property type="molecule type" value="Genomic_DNA"/>
</dbReference>
<evidence type="ECO:0000256" key="1">
    <source>
        <dbReference type="SAM" id="MobiDB-lite"/>
    </source>
</evidence>
<evidence type="ECO:0000313" key="2">
    <source>
        <dbReference type="EMBL" id="MDQ0566864.1"/>
    </source>
</evidence>
<protein>
    <submittedName>
        <fullName evidence="3">Uncharacterized protein</fullName>
    </submittedName>
</protein>
<dbReference type="GeneID" id="93687229"/>
<evidence type="ECO:0000313" key="5">
    <source>
        <dbReference type="Proteomes" id="UP001238601"/>
    </source>
</evidence>
<organism evidence="3 4">
    <name type="scientific">Qipengyuania citrea</name>
    <dbReference type="NCBI Taxonomy" id="225971"/>
    <lineage>
        <taxon>Bacteria</taxon>
        <taxon>Pseudomonadati</taxon>
        <taxon>Pseudomonadota</taxon>
        <taxon>Alphaproteobacteria</taxon>
        <taxon>Sphingomonadales</taxon>
        <taxon>Erythrobacteraceae</taxon>
        <taxon>Qipengyuania</taxon>
    </lineage>
</organism>
<dbReference type="EMBL" id="JAUSWK010000002">
    <property type="protein sequence ID" value="MDQ0566864.1"/>
    <property type="molecule type" value="Genomic_DNA"/>
</dbReference>
<dbReference type="Proteomes" id="UP000439914">
    <property type="component" value="Unassembled WGS sequence"/>
</dbReference>
<feature type="region of interest" description="Disordered" evidence="1">
    <location>
        <begin position="10"/>
        <end position="29"/>
    </location>
</feature>
<comment type="caution">
    <text evidence="3">The sequence shown here is derived from an EMBL/GenBank/DDBJ whole genome shotgun (WGS) entry which is preliminary data.</text>
</comment>
<proteinExistence type="predicted"/>
<name>A0A6I4U8C8_9SPHN</name>
<sequence>MSIFDLFRKKPTATKPTPRENTGGSVDSDQVHIKDAMPKLAEQLSAQLAGILRTEEDTWWFLAEQYDYIVDCGEPAKGLLDLCSMKMHEIEHEGRKSENSYVGKPNPGVDLLKKARALFASKFDEDLADMTIAYAFIMFVENNIRMLNPLRIKYATHFHNNCVSQSAFRNADRWGDVLDSLQRN</sequence>
<gene>
    <name evidence="3" type="ORF">GRI55_05425</name>
    <name evidence="2" type="ORF">QOZ97_002397</name>
</gene>